<evidence type="ECO:0000256" key="2">
    <source>
        <dbReference type="ARBA" id="ARBA00022801"/>
    </source>
</evidence>
<organism evidence="6 7">
    <name type="scientific">Actinophytocola xanthii</name>
    <dbReference type="NCBI Taxonomy" id="1912961"/>
    <lineage>
        <taxon>Bacteria</taxon>
        <taxon>Bacillati</taxon>
        <taxon>Actinomycetota</taxon>
        <taxon>Actinomycetes</taxon>
        <taxon>Pseudonocardiales</taxon>
        <taxon>Pseudonocardiaceae</taxon>
    </lineage>
</organism>
<keyword evidence="7" id="KW-1185">Reference proteome</keyword>
<dbReference type="InterPro" id="IPR000086">
    <property type="entry name" value="NUDIX_hydrolase_dom"/>
</dbReference>
<reference evidence="6 7" key="1">
    <citation type="submission" date="2016-12" db="EMBL/GenBank/DDBJ databases">
        <title>The draft genome sequence of Actinophytocola sp. 11-183.</title>
        <authorList>
            <person name="Wang W."/>
            <person name="Yuan L."/>
        </authorList>
    </citation>
    <scope>NUCLEOTIDE SEQUENCE [LARGE SCALE GENOMIC DNA]</scope>
    <source>
        <strain evidence="6 7">11-183</strain>
    </source>
</reference>
<evidence type="ECO:0000313" key="7">
    <source>
        <dbReference type="Proteomes" id="UP000185596"/>
    </source>
</evidence>
<dbReference type="InterPro" id="IPR015797">
    <property type="entry name" value="NUDIX_hydrolase-like_dom_sf"/>
</dbReference>
<dbReference type="Proteomes" id="UP000185596">
    <property type="component" value="Unassembled WGS sequence"/>
</dbReference>
<protein>
    <submittedName>
        <fullName evidence="6">Exopolyphosphatase</fullName>
    </submittedName>
</protein>
<dbReference type="AlphaFoldDB" id="A0A1Q8CZ75"/>
<dbReference type="STRING" id="1912961.BU204_01440"/>
<dbReference type="PROSITE" id="PS51462">
    <property type="entry name" value="NUDIX"/>
    <property type="match status" value="1"/>
</dbReference>
<evidence type="ECO:0000256" key="3">
    <source>
        <dbReference type="ARBA" id="ARBA00022842"/>
    </source>
</evidence>
<dbReference type="Pfam" id="PF00293">
    <property type="entry name" value="NUDIX"/>
    <property type="match status" value="1"/>
</dbReference>
<dbReference type="EMBL" id="MSIE01000001">
    <property type="protein sequence ID" value="OLF19671.1"/>
    <property type="molecule type" value="Genomic_DNA"/>
</dbReference>
<evidence type="ECO:0000256" key="4">
    <source>
        <dbReference type="SAM" id="MobiDB-lite"/>
    </source>
</evidence>
<name>A0A1Q8CZ75_9PSEU</name>
<dbReference type="InterPro" id="IPR020084">
    <property type="entry name" value="NUDIX_hydrolase_CS"/>
</dbReference>
<dbReference type="PANTHER" id="PTHR43046">
    <property type="entry name" value="GDP-MANNOSE MANNOSYL HYDROLASE"/>
    <property type="match status" value="1"/>
</dbReference>
<keyword evidence="2" id="KW-0378">Hydrolase</keyword>
<dbReference type="PANTHER" id="PTHR43046:SF12">
    <property type="entry name" value="GDP-MANNOSE MANNOSYL HYDROLASE"/>
    <property type="match status" value="1"/>
</dbReference>
<dbReference type="GO" id="GO:0016787">
    <property type="term" value="F:hydrolase activity"/>
    <property type="evidence" value="ECO:0007669"/>
    <property type="project" value="UniProtKB-KW"/>
</dbReference>
<accession>A0A1Q8CZ75</accession>
<sequence>MITLLVVGVVLALVLGLWLAATANRLDRLHVRTDAAWAALDAALARRAVVARAVAAATTPNDVGADKLRAVAERAEAAPRADREEVENALSLELAAVDRGRLPLALAAELLDAEQRVVIARRVHNDAVRDTLGQRRRRPVRWLKLAGTAPQPEYFEIVEPSLAGDPGAAPLPRPSARVLLLDKERRVLLFNGHDPGRPDSRWWFTVGGGVEQGEDLRSAALRELAEETGIRLAEEDLVGPMWRRRVVFSFDGRTYDGEEWFFLADLSGRDGGTGDGDGDADGDGDGNGNGEIEIRIDTSGFTDTENNTVDGHRWWSAEELRHTEETVYPVQLPTLLPEVIRSTWDGTVRSVR</sequence>
<evidence type="ECO:0000313" key="6">
    <source>
        <dbReference type="EMBL" id="OLF19671.1"/>
    </source>
</evidence>
<dbReference type="Gene3D" id="3.90.79.10">
    <property type="entry name" value="Nucleoside Triphosphate Pyrophosphohydrolase"/>
    <property type="match status" value="1"/>
</dbReference>
<dbReference type="CDD" id="cd04685">
    <property type="entry name" value="NUDIX_Hydrolase"/>
    <property type="match status" value="1"/>
</dbReference>
<proteinExistence type="predicted"/>
<comment type="caution">
    <text evidence="6">The sequence shown here is derived from an EMBL/GenBank/DDBJ whole genome shotgun (WGS) entry which is preliminary data.</text>
</comment>
<feature type="region of interest" description="Disordered" evidence="4">
    <location>
        <begin position="272"/>
        <end position="305"/>
    </location>
</feature>
<evidence type="ECO:0000259" key="5">
    <source>
        <dbReference type="PROSITE" id="PS51462"/>
    </source>
</evidence>
<keyword evidence="3" id="KW-0460">Magnesium</keyword>
<evidence type="ECO:0000256" key="1">
    <source>
        <dbReference type="ARBA" id="ARBA00001946"/>
    </source>
</evidence>
<comment type="cofactor">
    <cofactor evidence="1">
        <name>Mg(2+)</name>
        <dbReference type="ChEBI" id="CHEBI:18420"/>
    </cofactor>
</comment>
<gene>
    <name evidence="6" type="ORF">BU204_01440</name>
</gene>
<dbReference type="SUPFAM" id="SSF55811">
    <property type="entry name" value="Nudix"/>
    <property type="match status" value="1"/>
</dbReference>
<dbReference type="PROSITE" id="PS00893">
    <property type="entry name" value="NUDIX_BOX"/>
    <property type="match status" value="1"/>
</dbReference>
<feature type="domain" description="Nudix hydrolase" evidence="5">
    <location>
        <begin position="171"/>
        <end position="336"/>
    </location>
</feature>